<feature type="region of interest" description="Disordered" evidence="1">
    <location>
        <begin position="51"/>
        <end position="83"/>
    </location>
</feature>
<dbReference type="OrthoDB" id="3591031at2759"/>
<evidence type="ECO:0000256" key="1">
    <source>
        <dbReference type="SAM" id="MobiDB-lite"/>
    </source>
</evidence>
<reference evidence="2 3" key="1">
    <citation type="journal article" date="2018" name="BMC Genomics">
        <title>Comparative genome analyses reveal sequence features reflecting distinct modes of host-adaptation between dicot and monocot powdery mildew.</title>
        <authorList>
            <person name="Wu Y."/>
            <person name="Ma X."/>
            <person name="Pan Z."/>
            <person name="Kale S.D."/>
            <person name="Song Y."/>
            <person name="King H."/>
            <person name="Zhang Q."/>
            <person name="Presley C."/>
            <person name="Deng X."/>
            <person name="Wei C.I."/>
            <person name="Xiao S."/>
        </authorList>
    </citation>
    <scope>NUCLEOTIDE SEQUENCE [LARGE SCALE GENOMIC DNA]</scope>
    <source>
        <strain evidence="2">UCSC1</strain>
    </source>
</reference>
<dbReference type="AlphaFoldDB" id="A0A420HIJ8"/>
<comment type="caution">
    <text evidence="2">The sequence shown here is derived from an EMBL/GenBank/DDBJ whole genome shotgun (WGS) entry which is preliminary data.</text>
</comment>
<feature type="region of interest" description="Disordered" evidence="1">
    <location>
        <begin position="1"/>
        <end position="32"/>
    </location>
</feature>
<dbReference type="EMBL" id="MCBR01019121">
    <property type="protein sequence ID" value="RKF57233.1"/>
    <property type="molecule type" value="Genomic_DNA"/>
</dbReference>
<protein>
    <submittedName>
        <fullName evidence="2">Uncharacterized protein</fullName>
    </submittedName>
</protein>
<gene>
    <name evidence="2" type="ORF">GcC1_191033</name>
</gene>
<feature type="compositionally biased region" description="Polar residues" evidence="1">
    <location>
        <begin position="19"/>
        <end position="29"/>
    </location>
</feature>
<evidence type="ECO:0000313" key="2">
    <source>
        <dbReference type="EMBL" id="RKF57233.1"/>
    </source>
</evidence>
<accession>A0A420HIJ8</accession>
<name>A0A420HIJ8_9PEZI</name>
<sequence length="83" mass="9246">MVGINEVDMEDEVPFYETPDSQPQASSATEPAPSWVSHIVRLLSQLIRSQSSHQAQSFDQKPGHSQPHPENLLGSDLSLYPQF</sequence>
<organism evidence="2 3">
    <name type="scientific">Golovinomyces cichoracearum</name>
    <dbReference type="NCBI Taxonomy" id="62708"/>
    <lineage>
        <taxon>Eukaryota</taxon>
        <taxon>Fungi</taxon>
        <taxon>Dikarya</taxon>
        <taxon>Ascomycota</taxon>
        <taxon>Pezizomycotina</taxon>
        <taxon>Leotiomycetes</taxon>
        <taxon>Erysiphales</taxon>
        <taxon>Erysiphaceae</taxon>
        <taxon>Golovinomyces</taxon>
    </lineage>
</organism>
<dbReference type="Proteomes" id="UP000285405">
    <property type="component" value="Unassembled WGS sequence"/>
</dbReference>
<evidence type="ECO:0000313" key="3">
    <source>
        <dbReference type="Proteomes" id="UP000285405"/>
    </source>
</evidence>
<proteinExistence type="predicted"/>